<organism evidence="1 2">
    <name type="scientific">Mesonia oceanica</name>
    <dbReference type="NCBI Taxonomy" id="2687242"/>
    <lineage>
        <taxon>Bacteria</taxon>
        <taxon>Pseudomonadati</taxon>
        <taxon>Bacteroidota</taxon>
        <taxon>Flavobacteriia</taxon>
        <taxon>Flavobacteriales</taxon>
        <taxon>Flavobacteriaceae</taxon>
        <taxon>Mesonia</taxon>
    </lineage>
</organism>
<evidence type="ECO:0000313" key="2">
    <source>
        <dbReference type="Proteomes" id="UP000356253"/>
    </source>
</evidence>
<protein>
    <submittedName>
        <fullName evidence="1">Uncharacterized protein</fullName>
    </submittedName>
</protein>
<accession>A0AC61Y8U7</accession>
<dbReference type="Proteomes" id="UP000356253">
    <property type="component" value="Unassembled WGS sequence"/>
</dbReference>
<gene>
    <name evidence="1" type="ORF">FVB9532_02217</name>
</gene>
<name>A0AC61Y8U7_9FLAO</name>
<sequence length="209" mass="24264">MDKPHIILNIPEGFPEIAIEKITEDITDEKLLLKVNKVPTQPLASIEWAIPGLIAIFIAQSYFGGFLSELGKDHYDVLKKWIKENAIRSRTIKVKTLTASRSVEKIDKSNTQSKAFSLHFNTVDGKNIKLLFDLTLEDEVWENSIEKFMDLIRENYTNFPNDILSSKLNDLENGKSNIYGIINPDTKEWEFFDIIKMARRQYEIRKKDR</sequence>
<evidence type="ECO:0000313" key="1">
    <source>
        <dbReference type="EMBL" id="VVV00941.1"/>
    </source>
</evidence>
<dbReference type="EMBL" id="CABVMM010000008">
    <property type="protein sequence ID" value="VVV00941.1"/>
    <property type="molecule type" value="Genomic_DNA"/>
</dbReference>
<reference evidence="1" key="1">
    <citation type="submission" date="2019-09" db="EMBL/GenBank/DDBJ databases">
        <authorList>
            <person name="Rodrigo-Torres L."/>
            <person name="Arahal R. D."/>
            <person name="Lucena T."/>
        </authorList>
    </citation>
    <scope>NUCLEOTIDE SEQUENCE</scope>
    <source>
        <strain evidence="1">ISS653</strain>
    </source>
</reference>
<proteinExistence type="predicted"/>
<comment type="caution">
    <text evidence="1">The sequence shown here is derived from an EMBL/GenBank/DDBJ whole genome shotgun (WGS) entry which is preliminary data.</text>
</comment>
<keyword evidence="2" id="KW-1185">Reference proteome</keyword>